<reference evidence="2 3" key="1">
    <citation type="journal article" date="2014" name="Nat. Genet.">
        <title>Genome and transcriptome of the porcine whipworm Trichuris suis.</title>
        <authorList>
            <person name="Jex A.R."/>
            <person name="Nejsum P."/>
            <person name="Schwarz E.M."/>
            <person name="Hu L."/>
            <person name="Young N.D."/>
            <person name="Hall R.S."/>
            <person name="Korhonen P.K."/>
            <person name="Liao S."/>
            <person name="Thamsborg S."/>
            <person name="Xia J."/>
            <person name="Xu P."/>
            <person name="Wang S."/>
            <person name="Scheerlinck J.P."/>
            <person name="Hofmann A."/>
            <person name="Sternberg P.W."/>
            <person name="Wang J."/>
            <person name="Gasser R.B."/>
        </authorList>
    </citation>
    <scope>NUCLEOTIDE SEQUENCE [LARGE SCALE GENOMIC DNA]</scope>
    <source>
        <strain evidence="2">DCEP-RM93M</strain>
    </source>
</reference>
<feature type="region of interest" description="Disordered" evidence="1">
    <location>
        <begin position="24"/>
        <end position="45"/>
    </location>
</feature>
<feature type="compositionally biased region" description="Acidic residues" evidence="1">
    <location>
        <begin position="91"/>
        <end position="101"/>
    </location>
</feature>
<organism evidence="2 3">
    <name type="scientific">Trichuris suis</name>
    <name type="common">pig whipworm</name>
    <dbReference type="NCBI Taxonomy" id="68888"/>
    <lineage>
        <taxon>Eukaryota</taxon>
        <taxon>Metazoa</taxon>
        <taxon>Ecdysozoa</taxon>
        <taxon>Nematoda</taxon>
        <taxon>Enoplea</taxon>
        <taxon>Dorylaimia</taxon>
        <taxon>Trichinellida</taxon>
        <taxon>Trichuridae</taxon>
        <taxon>Trichuris</taxon>
    </lineage>
</organism>
<sequence>MLDHVGNLSETTFGTREFGVRRFPRRDDNVQRSAGANTSNGRDNNWRIGDLRDVGVDFAQLFEETREKGFRTVATDENSGSGSELKRDFPTDDDDDDDEDACASESCSLSEQLCFCCRKNVEENGFKLARKGFNRRAVVEVGIQAKADCADMSVGTTSTFEVQHSIDPAQ</sequence>
<feature type="compositionally biased region" description="Polar residues" evidence="1">
    <location>
        <begin position="31"/>
        <end position="43"/>
    </location>
</feature>
<dbReference type="Proteomes" id="UP000030764">
    <property type="component" value="Unassembled WGS sequence"/>
</dbReference>
<dbReference type="AlphaFoldDB" id="A0A085M7Q4"/>
<proteinExistence type="predicted"/>
<name>A0A085M7Q4_9BILA</name>
<gene>
    <name evidence="2" type="ORF">M513_05960</name>
</gene>
<protein>
    <submittedName>
        <fullName evidence="2">Uncharacterized protein</fullName>
    </submittedName>
</protein>
<evidence type="ECO:0000313" key="2">
    <source>
        <dbReference type="EMBL" id="KFD53250.1"/>
    </source>
</evidence>
<dbReference type="EMBL" id="KL363219">
    <property type="protein sequence ID" value="KFD53250.1"/>
    <property type="molecule type" value="Genomic_DNA"/>
</dbReference>
<accession>A0A085M7Q4</accession>
<keyword evidence="3" id="KW-1185">Reference proteome</keyword>
<evidence type="ECO:0000313" key="3">
    <source>
        <dbReference type="Proteomes" id="UP000030764"/>
    </source>
</evidence>
<evidence type="ECO:0000256" key="1">
    <source>
        <dbReference type="SAM" id="MobiDB-lite"/>
    </source>
</evidence>
<feature type="region of interest" description="Disordered" evidence="1">
    <location>
        <begin position="69"/>
        <end position="101"/>
    </location>
</feature>